<comment type="similarity">
    <text evidence="1">Belongs to the glycosyltransferase 28 family.</text>
</comment>
<dbReference type="InterPro" id="IPR002213">
    <property type="entry name" value="UDP_glucos_trans"/>
</dbReference>
<evidence type="ECO:0000256" key="2">
    <source>
        <dbReference type="ARBA" id="ARBA00022676"/>
    </source>
</evidence>
<dbReference type="InterPro" id="IPR048284">
    <property type="entry name" value="EryCIII-like_N"/>
</dbReference>
<sequence length="419" mass="45083">MRVLFLTPPALASHLYVLTPLAWALRTAGHDVRVATQPDLADAIPGTGLPGVLVGAEMGEALMAIAQAEPATKPPAPDRPKQDDYARDDPHAELDHLTRHLLAGLCPTPMLDELVEFARSWRPDLVVWDALTYAGAIAARACGAAHARLLFGTDGYVQLRTAALRQNPGADPMRAWLEPLLARYGCDFGEDAVTGHWTIDTQPPWMWRPEGARHLMVRPTPFNGPSIVPPWVGEDPGRPRVCLTLGVSHRGNDTAEASAADLFEAVADLDVEVVATLNAEQVGDTPVPDNVRVVDFVPLNALLPTCAAVVHHGGNGASGAAYEHGVPQLVVPGSYWSEKWFGPLAIANGVEEQGAGLYVADSDTLTGDALRKSLERVLSEPSFARNAERLSREILKVPAPRDIVPSLERLTEAHRAPRD</sequence>
<protein>
    <submittedName>
        <fullName evidence="8">Activator-dependent family glycosyltransferase</fullName>
    </submittedName>
</protein>
<dbReference type="Proteomes" id="UP000261811">
    <property type="component" value="Unassembled WGS sequence"/>
</dbReference>
<feature type="region of interest" description="Disordered" evidence="5">
    <location>
        <begin position="69"/>
        <end position="88"/>
    </location>
</feature>
<evidence type="ECO:0000256" key="3">
    <source>
        <dbReference type="ARBA" id="ARBA00022679"/>
    </source>
</evidence>
<keyword evidence="4" id="KW-0045">Antibiotic biosynthesis</keyword>
<feature type="domain" description="Erythromycin biosynthesis protein CIII-like N-terminal" evidence="7">
    <location>
        <begin position="23"/>
        <end position="246"/>
    </location>
</feature>
<dbReference type="InterPro" id="IPR030953">
    <property type="entry name" value="Glycosyl_450act"/>
</dbReference>
<evidence type="ECO:0000256" key="5">
    <source>
        <dbReference type="SAM" id="MobiDB-lite"/>
    </source>
</evidence>
<dbReference type="GO" id="GO:0008194">
    <property type="term" value="F:UDP-glycosyltransferase activity"/>
    <property type="evidence" value="ECO:0007669"/>
    <property type="project" value="InterPro"/>
</dbReference>
<keyword evidence="9" id="KW-1185">Reference proteome</keyword>
<feature type="compositionally biased region" description="Basic and acidic residues" evidence="5">
    <location>
        <begin position="76"/>
        <end position="88"/>
    </location>
</feature>
<evidence type="ECO:0000256" key="1">
    <source>
        <dbReference type="ARBA" id="ARBA00006962"/>
    </source>
</evidence>
<dbReference type="RefSeq" id="WP_117356223.1">
    <property type="nucleotide sequence ID" value="NZ_QURH01000094.1"/>
</dbReference>
<evidence type="ECO:0000313" key="8">
    <source>
        <dbReference type="EMBL" id="RFU42831.1"/>
    </source>
</evidence>
<name>A0A372JS30_9ACTN</name>
<reference evidence="8 9" key="1">
    <citation type="submission" date="2018-08" db="EMBL/GenBank/DDBJ databases">
        <title>Actinomadura jelena sp. nov., a novel Actinomycete isolated from soil in Chad.</title>
        <authorList>
            <person name="Shi L."/>
        </authorList>
    </citation>
    <scope>NUCLEOTIDE SEQUENCE [LARGE SCALE GENOMIC DNA]</scope>
    <source>
        <strain evidence="8 9">NEAU-G17</strain>
    </source>
</reference>
<dbReference type="InterPro" id="IPR050426">
    <property type="entry name" value="Glycosyltransferase_28"/>
</dbReference>
<dbReference type="NCBIfam" id="TIGR04516">
    <property type="entry name" value="glycosyl_450act"/>
    <property type="match status" value="1"/>
</dbReference>
<dbReference type="FunFam" id="3.40.50.2000:FF:000072">
    <property type="entry name" value="Glycosyl transferase"/>
    <property type="match status" value="1"/>
</dbReference>
<dbReference type="AlphaFoldDB" id="A0A372JS30"/>
<dbReference type="Pfam" id="PF21036">
    <property type="entry name" value="EryCIII-like_N"/>
    <property type="match status" value="1"/>
</dbReference>
<evidence type="ECO:0000259" key="6">
    <source>
        <dbReference type="Pfam" id="PF06722"/>
    </source>
</evidence>
<evidence type="ECO:0000313" key="9">
    <source>
        <dbReference type="Proteomes" id="UP000261811"/>
    </source>
</evidence>
<dbReference type="PANTHER" id="PTHR48050">
    <property type="entry name" value="STEROL 3-BETA-GLUCOSYLTRANSFERASE"/>
    <property type="match status" value="1"/>
</dbReference>
<dbReference type="InterPro" id="IPR010610">
    <property type="entry name" value="EryCIII-like_C"/>
</dbReference>
<dbReference type="Pfam" id="PF06722">
    <property type="entry name" value="EryCIII-like_C"/>
    <property type="match status" value="1"/>
</dbReference>
<feature type="domain" description="Erythromycin biosynthesis protein CIII-like C-terminal" evidence="6">
    <location>
        <begin position="262"/>
        <end position="410"/>
    </location>
</feature>
<dbReference type="OrthoDB" id="5488434at2"/>
<proteinExistence type="inferred from homology"/>
<dbReference type="GO" id="GO:0017000">
    <property type="term" value="P:antibiotic biosynthetic process"/>
    <property type="evidence" value="ECO:0007669"/>
    <property type="project" value="UniProtKB-KW"/>
</dbReference>
<dbReference type="GO" id="GO:0016758">
    <property type="term" value="F:hexosyltransferase activity"/>
    <property type="evidence" value="ECO:0007669"/>
    <property type="project" value="UniProtKB-ARBA"/>
</dbReference>
<comment type="caution">
    <text evidence="8">The sequence shown here is derived from an EMBL/GenBank/DDBJ whole genome shotgun (WGS) entry which is preliminary data.</text>
</comment>
<keyword evidence="3 8" id="KW-0808">Transferase</keyword>
<accession>A0A372JS30</accession>
<evidence type="ECO:0000256" key="4">
    <source>
        <dbReference type="ARBA" id="ARBA00023194"/>
    </source>
</evidence>
<organism evidence="8 9">
    <name type="scientific">Actinomadura logoneensis</name>
    <dbReference type="NCBI Taxonomy" id="2293572"/>
    <lineage>
        <taxon>Bacteria</taxon>
        <taxon>Bacillati</taxon>
        <taxon>Actinomycetota</taxon>
        <taxon>Actinomycetes</taxon>
        <taxon>Streptosporangiales</taxon>
        <taxon>Thermomonosporaceae</taxon>
        <taxon>Actinomadura</taxon>
    </lineage>
</organism>
<evidence type="ECO:0000259" key="7">
    <source>
        <dbReference type="Pfam" id="PF21036"/>
    </source>
</evidence>
<dbReference type="EMBL" id="QURH01000094">
    <property type="protein sequence ID" value="RFU42831.1"/>
    <property type="molecule type" value="Genomic_DNA"/>
</dbReference>
<dbReference type="CDD" id="cd03784">
    <property type="entry name" value="GT1_Gtf-like"/>
    <property type="match status" value="1"/>
</dbReference>
<dbReference type="PANTHER" id="PTHR48050:SF13">
    <property type="entry name" value="STEROL 3-BETA-GLUCOSYLTRANSFERASE UGT80A2"/>
    <property type="match status" value="1"/>
</dbReference>
<keyword evidence="2" id="KW-0328">Glycosyltransferase</keyword>
<dbReference type="SUPFAM" id="SSF53756">
    <property type="entry name" value="UDP-Glycosyltransferase/glycogen phosphorylase"/>
    <property type="match status" value="1"/>
</dbReference>
<dbReference type="Gene3D" id="3.40.50.2000">
    <property type="entry name" value="Glycogen Phosphorylase B"/>
    <property type="match status" value="2"/>
</dbReference>
<gene>
    <name evidence="8" type="ORF">DZF91_04450</name>
</gene>